<dbReference type="NCBIfam" id="NF005677">
    <property type="entry name" value="PRK07471.1"/>
    <property type="match status" value="1"/>
</dbReference>
<dbReference type="RefSeq" id="WP_072747608.1">
    <property type="nucleotide sequence ID" value="NZ_FOHL01000006.1"/>
</dbReference>
<protein>
    <submittedName>
        <fullName evidence="2">DNA polymerase-3 subunit delta</fullName>
    </submittedName>
</protein>
<gene>
    <name evidence="2" type="ORF">SAMN05216200_106198</name>
</gene>
<dbReference type="STRING" id="1189325.SAMN04488119_1065"/>
<proteinExistence type="predicted"/>
<dbReference type="EMBL" id="FRDL01000006">
    <property type="protein sequence ID" value="SHN70429.1"/>
    <property type="molecule type" value="Genomic_DNA"/>
</dbReference>
<dbReference type="GO" id="GO:0006261">
    <property type="term" value="P:DNA-templated DNA replication"/>
    <property type="evidence" value="ECO:0007669"/>
    <property type="project" value="TreeGrafter"/>
</dbReference>
<keyword evidence="3" id="KW-1185">Reference proteome</keyword>
<name>A0A1M7TI24_9RHOB</name>
<evidence type="ECO:0000313" key="3">
    <source>
        <dbReference type="Proteomes" id="UP000184066"/>
    </source>
</evidence>
<dbReference type="PANTHER" id="PTHR11669:SF8">
    <property type="entry name" value="DNA POLYMERASE III SUBUNIT DELTA"/>
    <property type="match status" value="1"/>
</dbReference>
<dbReference type="Proteomes" id="UP000184066">
    <property type="component" value="Unassembled WGS sequence"/>
</dbReference>
<reference evidence="2 3" key="1">
    <citation type="submission" date="2016-12" db="EMBL/GenBank/DDBJ databases">
        <authorList>
            <person name="Song W.-J."/>
            <person name="Kurnit D.M."/>
        </authorList>
    </citation>
    <scope>NUCLEOTIDE SEQUENCE [LARGE SCALE GENOMIC DNA]</scope>
    <source>
        <strain evidence="2 3">CGMCC 1.10808</strain>
    </source>
</reference>
<evidence type="ECO:0000313" key="2">
    <source>
        <dbReference type="EMBL" id="SHN70429.1"/>
    </source>
</evidence>
<organism evidence="2 3">
    <name type="scientific">Oceanicella actignis</name>
    <dbReference type="NCBI Taxonomy" id="1189325"/>
    <lineage>
        <taxon>Bacteria</taxon>
        <taxon>Pseudomonadati</taxon>
        <taxon>Pseudomonadota</taxon>
        <taxon>Alphaproteobacteria</taxon>
        <taxon>Rhodobacterales</taxon>
        <taxon>Paracoccaceae</taxon>
        <taxon>Oceanicella</taxon>
    </lineage>
</organism>
<sequence length="377" mass="39939">MRRPAEIEPEAAPPEPDRVEGAPHPREAVALFGQEAAERAFLDAWRGGRLHHAWLLEGPRGVGKATLAWRIARAVLAWSEGGAEGPAPDSLALDPAHPVFRRAAALAEPRLRLLRRGWDPARKRLRAQIVVEDARAMAELFRRTAADGGWRAAIVDSADDLNPSAANALLKLIEEPPARSLFLLVSHAPAGLLPTIRSRCRRLALRPLAAEPLARAIGLDPASDEAATLAALAAGSAGEALRLRAADGPALFRRLARLLAGAPGMDRVEMQRLAAECAGPAGEERFDAALRLLALLLARLARGAALGAAPEAATPEEEALHRRLGGGEARARIWAEAAMTAPARARAARAVNLDPAQIMLDTLLALDAAAARAARQA</sequence>
<feature type="region of interest" description="Disordered" evidence="1">
    <location>
        <begin position="1"/>
        <end position="22"/>
    </location>
</feature>
<dbReference type="PANTHER" id="PTHR11669">
    <property type="entry name" value="REPLICATION FACTOR C / DNA POLYMERASE III GAMMA-TAU SUBUNIT"/>
    <property type="match status" value="1"/>
</dbReference>
<dbReference type="AlphaFoldDB" id="A0A1M7TI24"/>
<accession>A0A1M7TI24</accession>
<dbReference type="Gene3D" id="3.40.50.300">
    <property type="entry name" value="P-loop containing nucleotide triphosphate hydrolases"/>
    <property type="match status" value="1"/>
</dbReference>
<dbReference type="GO" id="GO:0009360">
    <property type="term" value="C:DNA polymerase III complex"/>
    <property type="evidence" value="ECO:0007669"/>
    <property type="project" value="TreeGrafter"/>
</dbReference>
<dbReference type="InterPro" id="IPR050238">
    <property type="entry name" value="DNA_Rep/Repair_Clamp_Loader"/>
</dbReference>
<dbReference type="InterPro" id="IPR027417">
    <property type="entry name" value="P-loop_NTPase"/>
</dbReference>
<dbReference type="Pfam" id="PF13177">
    <property type="entry name" value="DNA_pol3_delta2"/>
    <property type="match status" value="1"/>
</dbReference>
<dbReference type="SUPFAM" id="SSF52540">
    <property type="entry name" value="P-loop containing nucleoside triphosphate hydrolases"/>
    <property type="match status" value="1"/>
</dbReference>
<evidence type="ECO:0000256" key="1">
    <source>
        <dbReference type="SAM" id="MobiDB-lite"/>
    </source>
</evidence>
<dbReference type="OrthoDB" id="9811073at2"/>